<reference evidence="4 5" key="2">
    <citation type="journal article" date="2010" name="Stand. Genomic Sci.">
        <title>Complete genome sequence of Nakamurella multipartita type strain (Y-104).</title>
        <authorList>
            <person name="Tice H."/>
            <person name="Mayilraj S."/>
            <person name="Sims D."/>
            <person name="Lapidus A."/>
            <person name="Nolan M."/>
            <person name="Lucas S."/>
            <person name="Glavina Del Rio T."/>
            <person name="Copeland A."/>
            <person name="Cheng J.F."/>
            <person name="Meincke L."/>
            <person name="Bruce D."/>
            <person name="Goodwin L."/>
            <person name="Pitluck S."/>
            <person name="Ivanova N."/>
            <person name="Mavromatis K."/>
            <person name="Ovchinnikova G."/>
            <person name="Pati A."/>
            <person name="Chen A."/>
            <person name="Palaniappan K."/>
            <person name="Land M."/>
            <person name="Hauser L."/>
            <person name="Chang Y.J."/>
            <person name="Jeffries C.D."/>
            <person name="Detter J.C."/>
            <person name="Brettin T."/>
            <person name="Rohde M."/>
            <person name="Goker M."/>
            <person name="Bristow J."/>
            <person name="Eisen J.A."/>
            <person name="Markowitz V."/>
            <person name="Hugenholtz P."/>
            <person name="Kyrpides N.C."/>
            <person name="Klenk H.P."/>
            <person name="Chen F."/>
        </authorList>
    </citation>
    <scope>NUCLEOTIDE SEQUENCE [LARGE SCALE GENOMIC DNA]</scope>
    <source>
        <strain evidence="5">ATCC 700099 / DSM 44233 / CIP 104796 / JCM 9543 / NBRC 105858 / Y-104</strain>
    </source>
</reference>
<dbReference type="AlphaFoldDB" id="C8XCP0"/>
<dbReference type="KEGG" id="nml:Namu_1199"/>
<accession>C8XCP0</accession>
<evidence type="ECO:0000259" key="3">
    <source>
        <dbReference type="PROSITE" id="PS51549"/>
    </source>
</evidence>
<keyword evidence="2" id="KW-0472">Membrane</keyword>
<dbReference type="Pfam" id="PF10517">
    <property type="entry name" value="DM13"/>
    <property type="match status" value="1"/>
</dbReference>
<gene>
    <name evidence="4" type="ordered locus">Namu_1199</name>
</gene>
<feature type="domain" description="DM13" evidence="3">
    <location>
        <begin position="109"/>
        <end position="215"/>
    </location>
</feature>
<organism evidence="4 5">
    <name type="scientific">Nakamurella multipartita (strain ATCC 700099 / DSM 44233 / CIP 104796 / JCM 9543 / NBRC 105858 / Y-104)</name>
    <name type="common">Microsphaera multipartita</name>
    <dbReference type="NCBI Taxonomy" id="479431"/>
    <lineage>
        <taxon>Bacteria</taxon>
        <taxon>Bacillati</taxon>
        <taxon>Actinomycetota</taxon>
        <taxon>Actinomycetes</taxon>
        <taxon>Nakamurellales</taxon>
        <taxon>Nakamurellaceae</taxon>
        <taxon>Nakamurella</taxon>
    </lineage>
</organism>
<sequence>MSDLDTRAGGPSAAPRSRKKIVLITVAAVLVVGAVVGLALFQPWKLFTRSTVDEAAPTVAAAAAQTAAATVVATGAGTAASTPPPTVPTNQAANPPADPPADPVVLATGSFVDGEHATTGTATVLQLPDGSRYLRLENFSTSDGPDVDVALSDQPAGGDDWGRYDDGRYVHLGDLKGTDGNQNYPIPADADLTGLTSVVIWCDRFNVAFGTAAVTL</sequence>
<keyword evidence="2" id="KW-0812">Transmembrane</keyword>
<dbReference type="InParanoid" id="C8XCP0"/>
<dbReference type="Proteomes" id="UP000002218">
    <property type="component" value="Chromosome"/>
</dbReference>
<dbReference type="RefSeq" id="WP_015746519.1">
    <property type="nucleotide sequence ID" value="NC_013235.1"/>
</dbReference>
<protein>
    <recommendedName>
        <fullName evidence="3">DM13 domain-containing protein</fullName>
    </recommendedName>
</protein>
<keyword evidence="2" id="KW-1133">Transmembrane helix</keyword>
<dbReference type="eggNOG" id="COG1672">
    <property type="taxonomic scope" value="Bacteria"/>
</dbReference>
<dbReference type="OrthoDB" id="4751481at2"/>
<dbReference type="InterPro" id="IPR019545">
    <property type="entry name" value="DM13_domain"/>
</dbReference>
<dbReference type="PROSITE" id="PS51549">
    <property type="entry name" value="DM13"/>
    <property type="match status" value="1"/>
</dbReference>
<feature type="region of interest" description="Disordered" evidence="1">
    <location>
        <begin position="77"/>
        <end position="99"/>
    </location>
</feature>
<dbReference type="STRING" id="479431.Namu_1199"/>
<evidence type="ECO:0000256" key="2">
    <source>
        <dbReference type="SAM" id="Phobius"/>
    </source>
</evidence>
<dbReference type="EMBL" id="CP001737">
    <property type="protein sequence ID" value="ACV77605.1"/>
    <property type="molecule type" value="Genomic_DNA"/>
</dbReference>
<name>C8XCP0_NAKMY</name>
<dbReference type="HOGENOM" id="CLU_089192_1_0_11"/>
<proteinExistence type="predicted"/>
<evidence type="ECO:0000313" key="5">
    <source>
        <dbReference type="Proteomes" id="UP000002218"/>
    </source>
</evidence>
<keyword evidence="5" id="KW-1185">Reference proteome</keyword>
<evidence type="ECO:0000256" key="1">
    <source>
        <dbReference type="SAM" id="MobiDB-lite"/>
    </source>
</evidence>
<reference evidence="5" key="1">
    <citation type="submission" date="2009-09" db="EMBL/GenBank/DDBJ databases">
        <title>The complete genome of Nakamurella multipartita DSM 44233.</title>
        <authorList>
            <consortium name="US DOE Joint Genome Institute (JGI-PGF)"/>
            <person name="Lucas S."/>
            <person name="Copeland A."/>
            <person name="Lapidus A."/>
            <person name="Glavina del Rio T."/>
            <person name="Dalin E."/>
            <person name="Tice H."/>
            <person name="Bruce D."/>
            <person name="Goodwin L."/>
            <person name="Pitluck S."/>
            <person name="Kyrpides N."/>
            <person name="Mavromatis K."/>
            <person name="Ivanova N."/>
            <person name="Ovchinnikova G."/>
            <person name="Sims D."/>
            <person name="Meincke L."/>
            <person name="Brettin T."/>
            <person name="Detter J.C."/>
            <person name="Han C."/>
            <person name="Larimer F."/>
            <person name="Land M."/>
            <person name="Hauser L."/>
            <person name="Markowitz V."/>
            <person name="Cheng J.-F."/>
            <person name="Hugenholtz P."/>
            <person name="Woyke T."/>
            <person name="Wu D."/>
            <person name="Klenk H.-P."/>
            <person name="Eisen J.A."/>
        </authorList>
    </citation>
    <scope>NUCLEOTIDE SEQUENCE [LARGE SCALE GENOMIC DNA]</scope>
    <source>
        <strain evidence="5">ATCC 700099 / DSM 44233 / CIP 104796 / JCM 9543 / NBRC 105858 / Y-104</strain>
    </source>
</reference>
<evidence type="ECO:0000313" key="4">
    <source>
        <dbReference type="EMBL" id="ACV77605.1"/>
    </source>
</evidence>
<feature type="transmembrane region" description="Helical" evidence="2">
    <location>
        <begin position="21"/>
        <end position="41"/>
    </location>
</feature>